<evidence type="ECO:0000313" key="1">
    <source>
        <dbReference type="EMBL" id="TCZ79388.1"/>
    </source>
</evidence>
<protein>
    <submittedName>
        <fullName evidence="1">Uncharacterized protein</fullName>
    </submittedName>
</protein>
<name>A0A4R4EM36_9BACL</name>
<reference evidence="1 2" key="1">
    <citation type="submission" date="2019-03" db="EMBL/GenBank/DDBJ databases">
        <authorList>
            <person name="Kim M.K.M."/>
        </authorList>
    </citation>
    <scope>NUCLEOTIDE SEQUENCE [LARGE SCALE GENOMIC DNA]</scope>
    <source>
        <strain evidence="1 2">18JY21-1</strain>
    </source>
</reference>
<dbReference type="RefSeq" id="WP_132417046.1">
    <property type="nucleotide sequence ID" value="NZ_SKFG01000003.1"/>
</dbReference>
<dbReference type="OrthoDB" id="7059022at2"/>
<dbReference type="AlphaFoldDB" id="A0A4R4EM36"/>
<proteinExistence type="predicted"/>
<keyword evidence="2" id="KW-1185">Reference proteome</keyword>
<comment type="caution">
    <text evidence="1">The sequence shown here is derived from an EMBL/GenBank/DDBJ whole genome shotgun (WGS) entry which is preliminary data.</text>
</comment>
<gene>
    <name evidence="1" type="ORF">E0485_05870</name>
</gene>
<organism evidence="1 2">
    <name type="scientific">Paenibacillus albiflavus</name>
    <dbReference type="NCBI Taxonomy" id="2545760"/>
    <lineage>
        <taxon>Bacteria</taxon>
        <taxon>Bacillati</taxon>
        <taxon>Bacillota</taxon>
        <taxon>Bacilli</taxon>
        <taxon>Bacillales</taxon>
        <taxon>Paenibacillaceae</taxon>
        <taxon>Paenibacillus</taxon>
    </lineage>
</organism>
<evidence type="ECO:0000313" key="2">
    <source>
        <dbReference type="Proteomes" id="UP000295418"/>
    </source>
</evidence>
<dbReference type="Proteomes" id="UP000295418">
    <property type="component" value="Unassembled WGS sequence"/>
</dbReference>
<dbReference type="EMBL" id="SKFG01000003">
    <property type="protein sequence ID" value="TCZ79388.1"/>
    <property type="molecule type" value="Genomic_DNA"/>
</dbReference>
<accession>A0A4R4EM36</accession>
<sequence length="369" mass="43145">MIEVRTVLGNETKQLWIKGNLIQSDDIEIYGNNDFWVSIIDGDLSLDIMQNKVGSLSTEIRKLSFYYPLEFWDLIEGIVIRRDYRKKQIIYFEYEFKWDFEKWKKSYSIEEFAKVMEHVTAEYKEYGIYWIKSDEVISNGCSLRCNNFHEENSIYEIYLNNIDIIEDIYNKASVLLLTNSVDSTVVSIFDFPEEVKVACEQYLIYFVQFLKEIGIDAEVNLKEESGKVLFSVVPSSRETALERIRDALNIYLQLPIVINNVQYNPIQTDPNVQQLMANVHHLNSQLMLSRAIIQTNQLTIGNQQKLIEQQQKVIDSSILLQSLIEIRTNEDEGENIFGGTVKLQKYEGNGFQVDIPNLYRWVKDKLGFK</sequence>